<dbReference type="FunFam" id="1.10.287.70:FF:000061">
    <property type="entry name" value="Sodium leak channel non-selective protein"/>
    <property type="match status" value="1"/>
</dbReference>
<feature type="region of interest" description="Disordered" evidence="23">
    <location>
        <begin position="1"/>
        <end position="21"/>
    </location>
</feature>
<accession>A0A3B4C5S3</accession>
<evidence type="ECO:0000256" key="4">
    <source>
        <dbReference type="ARBA" id="ARBA00022475"/>
    </source>
</evidence>
<dbReference type="FunFam" id="1.20.120.350:FF:000034">
    <property type="entry name" value="Sodium leak channel non-selective protein"/>
    <property type="match status" value="1"/>
</dbReference>
<dbReference type="PANTHER" id="PTHR46141">
    <property type="entry name" value="SODIUM LEAK CHANNEL NON-SELECTIVE PROTEIN"/>
    <property type="match status" value="1"/>
</dbReference>
<evidence type="ECO:0000256" key="12">
    <source>
        <dbReference type="ARBA" id="ARBA00023136"/>
    </source>
</evidence>
<keyword evidence="16" id="KW-0407">Ion channel</keyword>
<evidence type="ECO:0000256" key="16">
    <source>
        <dbReference type="ARBA" id="ARBA00023303"/>
    </source>
</evidence>
<keyword evidence="7" id="KW-0851">Voltage-gated channel</keyword>
<evidence type="ECO:0000256" key="21">
    <source>
        <dbReference type="ARBA" id="ARBA00082498"/>
    </source>
</evidence>
<feature type="domain" description="Ion transport" evidence="25">
    <location>
        <begin position="383"/>
        <end position="603"/>
    </location>
</feature>
<dbReference type="GO" id="GO:0005886">
    <property type="term" value="C:plasma membrane"/>
    <property type="evidence" value="ECO:0007669"/>
    <property type="project" value="UniProtKB-SubCell"/>
</dbReference>
<feature type="transmembrane region" description="Helical" evidence="24">
    <location>
        <begin position="1274"/>
        <end position="1298"/>
    </location>
</feature>
<dbReference type="Ensembl" id="ENSPNAT00000003591.2">
    <property type="protein sequence ID" value="ENSPNAP00000006435.1"/>
    <property type="gene ID" value="ENSPNAG00000012648.2"/>
</dbReference>
<feature type="region of interest" description="Disordered" evidence="23">
    <location>
        <begin position="1585"/>
        <end position="1645"/>
    </location>
</feature>
<evidence type="ECO:0000256" key="24">
    <source>
        <dbReference type="SAM" id="Phobius"/>
    </source>
</evidence>
<keyword evidence="27" id="KW-1185">Reference proteome</keyword>
<keyword evidence="3" id="KW-0894">Sodium channel</keyword>
<feature type="transmembrane region" description="Helical" evidence="24">
    <location>
        <begin position="384"/>
        <end position="405"/>
    </location>
</feature>
<feature type="transmembrane region" description="Helical" evidence="24">
    <location>
        <begin position="178"/>
        <end position="195"/>
    </location>
</feature>
<reference evidence="26" key="2">
    <citation type="submission" date="2025-08" db="UniProtKB">
        <authorList>
            <consortium name="Ensembl"/>
        </authorList>
    </citation>
    <scope>IDENTIFICATION</scope>
</reference>
<keyword evidence="10 22" id="KW-0175">Coiled coil</keyword>
<evidence type="ECO:0000259" key="25">
    <source>
        <dbReference type="Pfam" id="PF00520"/>
    </source>
</evidence>
<feature type="domain" description="Ion transport" evidence="25">
    <location>
        <begin position="1222"/>
        <end position="1431"/>
    </location>
</feature>
<evidence type="ECO:0000256" key="14">
    <source>
        <dbReference type="ARBA" id="ARBA00023180"/>
    </source>
</evidence>
<dbReference type="FunFam" id="1.20.120.350:FF:000038">
    <property type="entry name" value="Sodium leak channel non-selective protein"/>
    <property type="match status" value="1"/>
</dbReference>
<feature type="transmembrane region" description="Helical" evidence="24">
    <location>
        <begin position="139"/>
        <end position="158"/>
    </location>
</feature>
<feature type="transmembrane region" description="Helical" evidence="24">
    <location>
        <begin position="505"/>
        <end position="527"/>
    </location>
</feature>
<dbReference type="GO" id="GO:0032230">
    <property type="term" value="P:positive regulation of synaptic transmission, GABAergic"/>
    <property type="evidence" value="ECO:0007669"/>
    <property type="project" value="TreeGrafter"/>
</dbReference>
<evidence type="ECO:0000313" key="26">
    <source>
        <dbReference type="Ensembl" id="ENSPNAP00000006435.1"/>
    </source>
</evidence>
<dbReference type="FunFam" id="1.20.120.350:FF:000030">
    <property type="entry name" value="sodium leak channel non-selective protein"/>
    <property type="match status" value="1"/>
</dbReference>
<evidence type="ECO:0000256" key="18">
    <source>
        <dbReference type="ARBA" id="ARBA00061650"/>
    </source>
</evidence>
<feature type="transmembrane region" description="Helical" evidence="24">
    <location>
        <begin position="417"/>
        <end position="445"/>
    </location>
</feature>
<feature type="transmembrane region" description="Helical" evidence="24">
    <location>
        <begin position="880"/>
        <end position="904"/>
    </location>
</feature>
<evidence type="ECO:0000256" key="5">
    <source>
        <dbReference type="ARBA" id="ARBA00022692"/>
    </source>
</evidence>
<feature type="transmembrane region" description="Helical" evidence="24">
    <location>
        <begin position="108"/>
        <end position="127"/>
    </location>
</feature>
<evidence type="ECO:0000256" key="13">
    <source>
        <dbReference type="ARBA" id="ARBA00023157"/>
    </source>
</evidence>
<keyword evidence="6" id="KW-0677">Repeat</keyword>
<keyword evidence="5 24" id="KW-0812">Transmembrane</keyword>
<evidence type="ECO:0000256" key="9">
    <source>
        <dbReference type="ARBA" id="ARBA00023053"/>
    </source>
</evidence>
<feature type="domain" description="Ion transport" evidence="25">
    <location>
        <begin position="36"/>
        <end position="330"/>
    </location>
</feature>
<dbReference type="Proteomes" id="UP001501920">
    <property type="component" value="Chromosome 6"/>
</dbReference>
<keyword evidence="2" id="KW-0813">Transport</keyword>
<feature type="transmembrane region" description="Helical" evidence="24">
    <location>
        <begin position="1397"/>
        <end position="1421"/>
    </location>
</feature>
<feature type="transmembrane region" description="Helical" evidence="24">
    <location>
        <begin position="955"/>
        <end position="973"/>
    </location>
</feature>
<dbReference type="GO" id="GO:0032224">
    <property type="term" value="P:positive regulation of synaptic transmission, cholinergic"/>
    <property type="evidence" value="ECO:0007669"/>
    <property type="project" value="TreeGrafter"/>
</dbReference>
<evidence type="ECO:0000256" key="20">
    <source>
        <dbReference type="ARBA" id="ARBA00081688"/>
    </source>
</evidence>
<evidence type="ECO:0000256" key="17">
    <source>
        <dbReference type="ARBA" id="ARBA00036239"/>
    </source>
</evidence>
<sequence>MLKRKQSSRVEAQPMTDFGPDETLTDSTDILWINKPWVHSLLRACAIISVISVCMNTPKTFEHYPPLQYVTFTLDTMLMFLYTAEMIAKMHIRGIIKGDNSYVKDRWCMFDGFMVVFLWVSLVLQVFEIAEIVDQMSPWGMLRIPRALIMIRAFRIYFRFELPRTRITNILKRSGEQIWSVSIFLLFFLLLYGILGVQMFGTFNYHCVTNETQEHNVTWNSLAIPDTHCSPNGEGYQCPMGFKCVDLEAHGLSRQELGYSGFNELGTSIFTVYEAASQEGWVFIMYRAIDSFPRWRSYFYFITLIFFLAWLVKNVFIAVIIETFAEIRVQFQQMWGSRSSTTSTATTQMFHEDASGGWQLVAVDVNKPHGRAPACLQKLMRSSVFHMFILSMVAVDVIVASSNYYKGKNHKKDYDEFYLAEVAFTVLFDLEALLKIWCLGFTGYISSSLHKFESLLVVGTTLHIYPDLYHSQVTYFQVLRVVRLIKISPALEDFVYKIFGPGKKLGSLVVFTASLLIVMSAISLQMFCFVEDLDRFTTFPRAFMSMFQILTQEGWVDVMDQTLVAVGHMWAPVVAIYFILYHLFATLILLSLFVAVILDNLELDEDLKKLKQLKQSEANADTKEKLPLRLRIFEKFPNRPQMVKISKLPSDFTVPRIRESFMKQFIDRQQQDPSCLFRRLPSASSSSCDHSKRSAIEDNKYIDQKLRRSIFSIRARNLLEKETTVNKILRACTRQRMLSGSFEGQPTKERSILSVQHHIRQERRSLRHGSTSQRISRGKSLETLTQDHSSTVRYRNAQREDSEIKMIQEKKEQAEMKRKVQEEELRENHPYFDKPLFIVGREHRFRNFCRMIVRARFNASKTDPITGAVKITKYHQLYDLLGLVTYLDWVMIVVTICSCISMMFESPFTRVMHVPTLQIAEYVFVIFMSIELNLKIMADGLFFTPTAVIRDFGGVMDIFIYLVSLIFLCWLPTDVPPESGAQLLMMLRCLRPLRIFKLVPQMRKVVREVLKGFKEIFLVSILLLTLMLVFASFGVQLFAGKLAKCNDPHITREDDCHGIFRINVSISKNLNLKLRPGEKKPGFWVPRVWANPRNFNFDNVGNAMLALFEVLSLKGWVEVRDVIIHRVDPTHGIYIHVFVFLGCMIGLTLFVGVVIANFNENKGTALLTVDQRRWEDLKSRLKIAQPLHLPPRPENGGFRAKMYDITQHPFFKRGIAVLVLAQSVLLSVKVTMKLIAMSPAGYWQSRRNRYDLLVTSLGVIWIILHFALQNAYTYMMGTCVIVLRFFTICGKHVTLKMLLLTVVVSMYKSFFIIVGMFLLLLCYAFAGVVLFGTVKYGENINRHANFSTAGKAITVLFRIVTGEDWNKIMHDCMVQPPFCTPDKHRYWETDCGNYAGALIYFCSFYVIIAYIMLNLLVAIIVENFSLFYSTEEDQLLSYNDLRHFQIIWNMVDDKREGVIPTSRVKFLLRLLRGRLEVDLDKDKLLFKHMCYEMERLHNGGDVTFHDVLSMLSYRSVDIRKSLQLEELLAREQLEYTIEEEVAKQTIRMWLKKCLKRIRAKQQQSCSIILSLRESQQQDLRRLLNPPSIETTVPSDDANANNQDNPTQPENSGLQTLLSPTLSDRSGFRQDSGDRPQRKLGQWRLPTGQISHKNTHRSFSSSNEYFGGRTSVKSMVCKMNPVSDEASSGSEVKKWWTRQLTVESDESGDDLIDI</sequence>
<evidence type="ECO:0000256" key="15">
    <source>
        <dbReference type="ARBA" id="ARBA00023201"/>
    </source>
</evidence>
<feature type="coiled-coil region" evidence="22">
    <location>
        <begin position="797"/>
        <end position="826"/>
    </location>
</feature>
<organism evidence="26 27">
    <name type="scientific">Pygocentrus nattereri</name>
    <name type="common">Red-bellied piranha</name>
    <dbReference type="NCBI Taxonomy" id="42514"/>
    <lineage>
        <taxon>Eukaryota</taxon>
        <taxon>Metazoa</taxon>
        <taxon>Chordata</taxon>
        <taxon>Craniata</taxon>
        <taxon>Vertebrata</taxon>
        <taxon>Euteleostomi</taxon>
        <taxon>Actinopterygii</taxon>
        <taxon>Neopterygii</taxon>
        <taxon>Teleostei</taxon>
        <taxon>Ostariophysi</taxon>
        <taxon>Characiformes</taxon>
        <taxon>Characoidei</taxon>
        <taxon>Pygocentrus</taxon>
    </lineage>
</organism>
<reference evidence="26" key="3">
    <citation type="submission" date="2025-09" db="UniProtKB">
        <authorList>
            <consortium name="Ensembl"/>
        </authorList>
    </citation>
    <scope>IDENTIFICATION</scope>
</reference>
<dbReference type="GO" id="GO:0034702">
    <property type="term" value="C:monoatomic ion channel complex"/>
    <property type="evidence" value="ECO:0007669"/>
    <property type="project" value="UniProtKB-KW"/>
</dbReference>
<evidence type="ECO:0000256" key="22">
    <source>
        <dbReference type="SAM" id="Coils"/>
    </source>
</evidence>
<feature type="transmembrane region" description="Helical" evidence="24">
    <location>
        <begin position="1016"/>
        <end position="1039"/>
    </location>
</feature>
<evidence type="ECO:0000256" key="6">
    <source>
        <dbReference type="ARBA" id="ARBA00022737"/>
    </source>
</evidence>
<comment type="catalytic activity">
    <reaction evidence="17">
        <text>Na(+)(in) = Na(+)(out)</text>
        <dbReference type="Rhea" id="RHEA:34963"/>
        <dbReference type="ChEBI" id="CHEBI:29101"/>
    </reaction>
</comment>
<keyword evidence="12 24" id="KW-0472">Membrane</keyword>
<keyword evidence="4" id="KW-1003">Cell membrane</keyword>
<keyword evidence="8 24" id="KW-1133">Transmembrane helix</keyword>
<dbReference type="FunFam" id="1.10.287.70:FF:000065">
    <property type="entry name" value="sodium leak channel non-selective protein"/>
    <property type="match status" value="1"/>
</dbReference>
<evidence type="ECO:0000256" key="1">
    <source>
        <dbReference type="ARBA" id="ARBA00004651"/>
    </source>
</evidence>
<evidence type="ECO:0000256" key="7">
    <source>
        <dbReference type="ARBA" id="ARBA00022882"/>
    </source>
</evidence>
<evidence type="ECO:0000256" key="11">
    <source>
        <dbReference type="ARBA" id="ARBA00023065"/>
    </source>
</evidence>
<evidence type="ECO:0000313" key="27">
    <source>
        <dbReference type="Proteomes" id="UP001501920"/>
    </source>
</evidence>
<gene>
    <name evidence="26" type="primary">NALCN</name>
</gene>
<protein>
    <recommendedName>
        <fullName evidence="19">Sodium leak channel NALCN</fullName>
    </recommendedName>
    <alternativeName>
        <fullName evidence="20">Sodium leak channel non-selective protein</fullName>
    </alternativeName>
    <alternativeName>
        <fullName evidence="21">Voltage gated channel-like protein 1</fullName>
    </alternativeName>
</protein>
<proteinExistence type="inferred from homology"/>
<name>A0A3B4C5S3_PYGNA</name>
<feature type="transmembrane region" description="Helical" evidence="24">
    <location>
        <begin position="574"/>
        <end position="598"/>
    </location>
</feature>
<comment type="subcellular location">
    <subcellularLocation>
        <location evidence="1">Cell membrane</location>
        <topology evidence="1">Multi-pass membrane protein</topology>
    </subcellularLocation>
</comment>
<dbReference type="FunFam" id="1.10.287.70:FF:000060">
    <property type="entry name" value="Sodium leak channel non-selective protein"/>
    <property type="match status" value="1"/>
</dbReference>
<keyword evidence="9" id="KW-0915">Sodium</keyword>
<dbReference type="Pfam" id="PF00520">
    <property type="entry name" value="Ion_trans"/>
    <property type="match status" value="4"/>
</dbReference>
<keyword evidence="15" id="KW-0739">Sodium transport</keyword>
<feature type="transmembrane region" description="Helical" evidence="24">
    <location>
        <begin position="1210"/>
        <end position="1230"/>
    </location>
</feature>
<dbReference type="InterPro" id="IPR027359">
    <property type="entry name" value="Volt_channel_dom_sf"/>
</dbReference>
<evidence type="ECO:0000256" key="23">
    <source>
        <dbReference type="SAM" id="MobiDB-lite"/>
    </source>
</evidence>
<dbReference type="GeneTree" id="ENSGT00940000156023"/>
<evidence type="ECO:0000256" key="2">
    <source>
        <dbReference type="ARBA" id="ARBA00022448"/>
    </source>
</evidence>
<dbReference type="Gene3D" id="1.10.238.10">
    <property type="entry name" value="EF-hand"/>
    <property type="match status" value="1"/>
</dbReference>
<evidence type="ECO:0000256" key="3">
    <source>
        <dbReference type="ARBA" id="ARBA00022461"/>
    </source>
</evidence>
<dbReference type="InterPro" id="IPR028823">
    <property type="entry name" value="NALCN"/>
</dbReference>
<feature type="compositionally biased region" description="Polar residues" evidence="23">
    <location>
        <begin position="1587"/>
        <end position="1623"/>
    </location>
</feature>
<dbReference type="Gene3D" id="1.10.287.70">
    <property type="match status" value="4"/>
</dbReference>
<feature type="transmembrane region" description="Helical" evidence="24">
    <location>
        <begin position="298"/>
        <end position="321"/>
    </location>
</feature>
<comment type="similarity">
    <text evidence="18">Belongs to the NALCN family.</text>
</comment>
<dbReference type="GO" id="GO:0005272">
    <property type="term" value="F:sodium channel activity"/>
    <property type="evidence" value="ECO:0007669"/>
    <property type="project" value="UniProtKB-KW"/>
</dbReference>
<reference evidence="26 27" key="1">
    <citation type="submission" date="2020-10" db="EMBL/GenBank/DDBJ databases">
        <title>Pygocentrus nattereri (red-bellied piranha) genome, fPygNat1, primary haplotype.</title>
        <authorList>
            <person name="Myers G."/>
            <person name="Meyer A."/>
            <person name="Karagic N."/>
            <person name="Pippel M."/>
            <person name="Winkler S."/>
            <person name="Tracey A."/>
            <person name="Wood J."/>
            <person name="Formenti G."/>
            <person name="Howe K."/>
            <person name="Fedrigo O."/>
            <person name="Jarvis E.D."/>
        </authorList>
    </citation>
    <scope>NUCLEOTIDE SEQUENCE [LARGE SCALE GENOMIC DNA]</scope>
</reference>
<dbReference type="InterPro" id="IPR005821">
    <property type="entry name" value="Ion_trans_dom"/>
</dbReference>
<dbReference type="PANTHER" id="PTHR46141:SF1">
    <property type="entry name" value="SODIUM LEAK CHANNEL NALCN"/>
    <property type="match status" value="1"/>
</dbReference>
<evidence type="ECO:0000256" key="10">
    <source>
        <dbReference type="ARBA" id="ARBA00023054"/>
    </source>
</evidence>
<feature type="transmembrane region" description="Helical" evidence="24">
    <location>
        <begin position="1310"/>
        <end position="1332"/>
    </location>
</feature>
<feature type="transmembrane region" description="Helical" evidence="24">
    <location>
        <begin position="1250"/>
        <end position="1268"/>
    </location>
</feature>
<feature type="transmembrane region" description="Helical" evidence="24">
    <location>
        <begin position="1133"/>
        <end position="1158"/>
    </location>
</feature>
<evidence type="ECO:0000256" key="8">
    <source>
        <dbReference type="ARBA" id="ARBA00022989"/>
    </source>
</evidence>
<keyword evidence="14" id="KW-0325">Glycoprotein</keyword>
<feature type="domain" description="Ion transport" evidence="25">
    <location>
        <begin position="886"/>
        <end position="1162"/>
    </location>
</feature>
<dbReference type="FunFam" id="1.10.287.70:FF:000066">
    <property type="entry name" value="Sodium leak channel non-selective protein"/>
    <property type="match status" value="1"/>
</dbReference>
<keyword evidence="11" id="KW-0406">Ion transport</keyword>
<dbReference type="FunFam" id="1.10.238.10:FF:000080">
    <property type="entry name" value="Sodium leak channel non-selective protein"/>
    <property type="match status" value="1"/>
</dbReference>
<dbReference type="SUPFAM" id="SSF81324">
    <property type="entry name" value="Voltage-gated potassium channels"/>
    <property type="match status" value="4"/>
</dbReference>
<evidence type="ECO:0000256" key="19">
    <source>
        <dbReference type="ARBA" id="ARBA00074738"/>
    </source>
</evidence>
<dbReference type="Gene3D" id="1.20.120.350">
    <property type="entry name" value="Voltage-gated potassium channels. Chain C"/>
    <property type="match status" value="3"/>
</dbReference>
<keyword evidence="13" id="KW-1015">Disulfide bond</keyword>
<feature type="compositionally biased region" description="Basic and acidic residues" evidence="23">
    <location>
        <begin position="1625"/>
        <end position="1636"/>
    </location>
</feature>